<dbReference type="InterPro" id="IPR014284">
    <property type="entry name" value="RNA_pol_sigma-70_dom"/>
</dbReference>
<comment type="caution">
    <text evidence="7">The sequence shown here is derived from an EMBL/GenBank/DDBJ whole genome shotgun (WGS) entry which is preliminary data.</text>
</comment>
<dbReference type="GO" id="GO:0003677">
    <property type="term" value="F:DNA binding"/>
    <property type="evidence" value="ECO:0007669"/>
    <property type="project" value="InterPro"/>
</dbReference>
<feature type="domain" description="RNA polymerase sigma factor 70 region 4 type 2" evidence="6">
    <location>
        <begin position="155"/>
        <end position="203"/>
    </location>
</feature>
<keyword evidence="2" id="KW-0805">Transcription regulation</keyword>
<dbReference type="GO" id="GO:0016987">
    <property type="term" value="F:sigma factor activity"/>
    <property type="evidence" value="ECO:0007669"/>
    <property type="project" value="UniProtKB-KW"/>
</dbReference>
<evidence type="ECO:0000256" key="4">
    <source>
        <dbReference type="ARBA" id="ARBA00023163"/>
    </source>
</evidence>
<gene>
    <name evidence="7" type="ORF">E1I69_23440</name>
</gene>
<dbReference type="InterPro" id="IPR039425">
    <property type="entry name" value="RNA_pol_sigma-70-like"/>
</dbReference>
<dbReference type="PANTHER" id="PTHR43133">
    <property type="entry name" value="RNA POLYMERASE ECF-TYPE SIGMA FACTO"/>
    <property type="match status" value="1"/>
</dbReference>
<dbReference type="PANTHER" id="PTHR43133:SF51">
    <property type="entry name" value="RNA POLYMERASE SIGMA FACTOR"/>
    <property type="match status" value="1"/>
</dbReference>
<evidence type="ECO:0000313" key="8">
    <source>
        <dbReference type="Proteomes" id="UP000306477"/>
    </source>
</evidence>
<dbReference type="AlphaFoldDB" id="A0A4S3PIG8"/>
<keyword evidence="8" id="KW-1185">Reference proteome</keyword>
<dbReference type="Pfam" id="PF08281">
    <property type="entry name" value="Sigma70_r4_2"/>
    <property type="match status" value="1"/>
</dbReference>
<dbReference type="CDD" id="cd06171">
    <property type="entry name" value="Sigma70_r4"/>
    <property type="match status" value="1"/>
</dbReference>
<dbReference type="InterPro" id="IPR013324">
    <property type="entry name" value="RNA_pol_sigma_r3/r4-like"/>
</dbReference>
<dbReference type="Gene3D" id="1.10.10.10">
    <property type="entry name" value="Winged helix-like DNA-binding domain superfamily/Winged helix DNA-binding domain"/>
    <property type="match status" value="1"/>
</dbReference>
<dbReference type="NCBIfam" id="TIGR02937">
    <property type="entry name" value="sigma70-ECF"/>
    <property type="match status" value="1"/>
</dbReference>
<sequence>MYWNSFTYYEDFVSNRVEKYFFDTPSTDQTVDKSTFIEGGRVLNISKLVAKAKKGNNRAFQELMDTEKTKLYKMAYLYMKNEDDALEVFQEAVYKALTSIKGLKNDTYFSTWITRILINTAIDQLRRKKRVIPMEWDFLESKAPSYTDKEADSDLLNAIKGLDEKYKTVLVLRFYRDYTIKQIAEFLDCPEGTVKTNIHRGIALLRDQLKEVIVNE</sequence>
<dbReference type="InterPro" id="IPR036388">
    <property type="entry name" value="WH-like_DNA-bd_sf"/>
</dbReference>
<dbReference type="EMBL" id="SLUB01000098">
    <property type="protein sequence ID" value="THE09177.1"/>
    <property type="molecule type" value="Genomic_DNA"/>
</dbReference>
<accession>A0A4S3PIG8</accession>
<dbReference type="STRING" id="1033734.GCA_000285535_01993"/>
<evidence type="ECO:0000256" key="1">
    <source>
        <dbReference type="ARBA" id="ARBA00010641"/>
    </source>
</evidence>
<dbReference type="SUPFAM" id="SSF88946">
    <property type="entry name" value="Sigma2 domain of RNA polymerase sigma factors"/>
    <property type="match status" value="1"/>
</dbReference>
<dbReference type="InterPro" id="IPR013325">
    <property type="entry name" value="RNA_pol_sigma_r2"/>
</dbReference>
<dbReference type="Proteomes" id="UP000306477">
    <property type="component" value="Unassembled WGS sequence"/>
</dbReference>
<reference evidence="7 8" key="1">
    <citation type="journal article" date="2019" name="Indoor Air">
        <title>Impacts of indoor surface finishes on bacterial viability.</title>
        <authorList>
            <person name="Hu J."/>
            <person name="Maamar S.B."/>
            <person name="Glawe A.J."/>
            <person name="Gottel N."/>
            <person name="Gilbert J.A."/>
            <person name="Hartmann E.M."/>
        </authorList>
    </citation>
    <scope>NUCLEOTIDE SEQUENCE [LARGE SCALE GENOMIC DNA]</scope>
    <source>
        <strain evidence="7 8">AF060A6</strain>
    </source>
</reference>
<dbReference type="GO" id="GO:0006352">
    <property type="term" value="P:DNA-templated transcription initiation"/>
    <property type="evidence" value="ECO:0007669"/>
    <property type="project" value="InterPro"/>
</dbReference>
<dbReference type="SUPFAM" id="SSF88659">
    <property type="entry name" value="Sigma3 and sigma4 domains of RNA polymerase sigma factors"/>
    <property type="match status" value="1"/>
</dbReference>
<proteinExistence type="inferred from homology"/>
<dbReference type="OrthoDB" id="9782703at2"/>
<dbReference type="InterPro" id="IPR007627">
    <property type="entry name" value="RNA_pol_sigma70_r2"/>
</dbReference>
<keyword evidence="3" id="KW-0731">Sigma factor</keyword>
<dbReference type="Gene3D" id="1.10.1740.10">
    <property type="match status" value="1"/>
</dbReference>
<evidence type="ECO:0000259" key="5">
    <source>
        <dbReference type="Pfam" id="PF04542"/>
    </source>
</evidence>
<protein>
    <submittedName>
        <fullName evidence="7">Sigma-70 family RNA polymerase sigma factor</fullName>
    </submittedName>
</protein>
<dbReference type="InterPro" id="IPR014300">
    <property type="entry name" value="RNA_pol_sigma-V"/>
</dbReference>
<organism evidence="7 8">
    <name type="scientific">Bacillus timonensis</name>
    <dbReference type="NCBI Taxonomy" id="1033734"/>
    <lineage>
        <taxon>Bacteria</taxon>
        <taxon>Bacillati</taxon>
        <taxon>Bacillota</taxon>
        <taxon>Bacilli</taxon>
        <taxon>Bacillales</taxon>
        <taxon>Bacillaceae</taxon>
        <taxon>Bacillus</taxon>
    </lineage>
</organism>
<name>A0A4S3PIG8_9BACI</name>
<evidence type="ECO:0000259" key="6">
    <source>
        <dbReference type="Pfam" id="PF08281"/>
    </source>
</evidence>
<evidence type="ECO:0000313" key="7">
    <source>
        <dbReference type="EMBL" id="THE09177.1"/>
    </source>
</evidence>
<evidence type="ECO:0000256" key="3">
    <source>
        <dbReference type="ARBA" id="ARBA00023082"/>
    </source>
</evidence>
<dbReference type="NCBIfam" id="TIGR02954">
    <property type="entry name" value="Sig70_famx3"/>
    <property type="match status" value="1"/>
</dbReference>
<comment type="similarity">
    <text evidence="1">Belongs to the sigma-70 factor family. ECF subfamily.</text>
</comment>
<dbReference type="InterPro" id="IPR013249">
    <property type="entry name" value="RNA_pol_sigma70_r4_t2"/>
</dbReference>
<evidence type="ECO:0000256" key="2">
    <source>
        <dbReference type="ARBA" id="ARBA00023015"/>
    </source>
</evidence>
<dbReference type="Pfam" id="PF04542">
    <property type="entry name" value="Sigma70_r2"/>
    <property type="match status" value="1"/>
</dbReference>
<keyword evidence="4" id="KW-0804">Transcription</keyword>
<feature type="domain" description="RNA polymerase sigma-70 region 2" evidence="5">
    <location>
        <begin position="66"/>
        <end position="130"/>
    </location>
</feature>